<dbReference type="EMBL" id="JAVFWL010000004">
    <property type="protein sequence ID" value="KAK6748489.1"/>
    <property type="molecule type" value="Genomic_DNA"/>
</dbReference>
<accession>A0ABR1DDB1</accession>
<evidence type="ECO:0000313" key="1">
    <source>
        <dbReference type="EMBL" id="KAK6748489.1"/>
    </source>
</evidence>
<proteinExistence type="predicted"/>
<evidence type="ECO:0000313" key="2">
    <source>
        <dbReference type="Proteomes" id="UP001303046"/>
    </source>
</evidence>
<dbReference type="Proteomes" id="UP001303046">
    <property type="component" value="Unassembled WGS sequence"/>
</dbReference>
<protein>
    <submittedName>
        <fullName evidence="1">Uncharacterized protein</fullName>
    </submittedName>
</protein>
<organism evidence="1 2">
    <name type="scientific">Necator americanus</name>
    <name type="common">Human hookworm</name>
    <dbReference type="NCBI Taxonomy" id="51031"/>
    <lineage>
        <taxon>Eukaryota</taxon>
        <taxon>Metazoa</taxon>
        <taxon>Ecdysozoa</taxon>
        <taxon>Nematoda</taxon>
        <taxon>Chromadorea</taxon>
        <taxon>Rhabditida</taxon>
        <taxon>Rhabditina</taxon>
        <taxon>Rhabditomorpha</taxon>
        <taxon>Strongyloidea</taxon>
        <taxon>Ancylostomatidae</taxon>
        <taxon>Bunostominae</taxon>
        <taxon>Necator</taxon>
    </lineage>
</organism>
<keyword evidence="2" id="KW-1185">Reference proteome</keyword>
<gene>
    <name evidence="1" type="primary">Necator_chrIV.g14528</name>
    <name evidence="1" type="ORF">RB195_001234</name>
</gene>
<comment type="caution">
    <text evidence="1">The sequence shown here is derived from an EMBL/GenBank/DDBJ whole genome shotgun (WGS) entry which is preliminary data.</text>
</comment>
<reference evidence="1 2" key="1">
    <citation type="submission" date="2023-08" db="EMBL/GenBank/DDBJ databases">
        <title>A Necator americanus chromosomal reference genome.</title>
        <authorList>
            <person name="Ilik V."/>
            <person name="Petrzelkova K.J."/>
            <person name="Pardy F."/>
            <person name="Fuh T."/>
            <person name="Niatou-Singa F.S."/>
            <person name="Gouil Q."/>
            <person name="Baker L."/>
            <person name="Ritchie M.E."/>
            <person name="Jex A.R."/>
            <person name="Gazzola D."/>
            <person name="Li H."/>
            <person name="Toshio Fujiwara R."/>
            <person name="Zhan B."/>
            <person name="Aroian R.V."/>
            <person name="Pafco B."/>
            <person name="Schwarz E.M."/>
        </authorList>
    </citation>
    <scope>NUCLEOTIDE SEQUENCE [LARGE SCALE GENOMIC DNA]</scope>
    <source>
        <strain evidence="1 2">Aroian</strain>
        <tissue evidence="1">Whole animal</tissue>
    </source>
</reference>
<sequence>MKPSIRRRGAVVRRPYNFRENHCFLLFDRSFREMCRTGTKSEREMIDEIMRRLTGDRRLIADEDQCIAAISQSAKQMTQSMEFETVSSIGRPQFPQML</sequence>
<name>A0ABR1DDB1_NECAM</name>